<keyword evidence="3" id="KW-1185">Reference proteome</keyword>
<dbReference type="InterPro" id="IPR043129">
    <property type="entry name" value="ATPase_NBD"/>
</dbReference>
<dbReference type="PANTHER" id="PTHR18964">
    <property type="entry name" value="ROK (REPRESSOR, ORF, KINASE) FAMILY"/>
    <property type="match status" value="1"/>
</dbReference>
<organism evidence="2 3">
    <name type="scientific">Corynebacterium mendelii</name>
    <dbReference type="NCBI Taxonomy" id="2765362"/>
    <lineage>
        <taxon>Bacteria</taxon>
        <taxon>Bacillati</taxon>
        <taxon>Actinomycetota</taxon>
        <taxon>Actinomycetes</taxon>
        <taxon>Mycobacteriales</taxon>
        <taxon>Corynebacteriaceae</taxon>
        <taxon>Corynebacterium</taxon>
    </lineage>
</organism>
<dbReference type="RefSeq" id="WP_207279393.1">
    <property type="nucleotide sequence ID" value="NZ_JAFLEQ010000016.1"/>
</dbReference>
<proteinExistence type="inferred from homology"/>
<evidence type="ECO:0000256" key="1">
    <source>
        <dbReference type="ARBA" id="ARBA00006479"/>
    </source>
</evidence>
<dbReference type="PANTHER" id="PTHR18964:SF149">
    <property type="entry name" value="BIFUNCTIONAL UDP-N-ACETYLGLUCOSAMINE 2-EPIMERASE_N-ACETYLMANNOSAMINE KINASE"/>
    <property type="match status" value="1"/>
</dbReference>
<accession>A0A939E1X7</accession>
<evidence type="ECO:0000313" key="2">
    <source>
        <dbReference type="EMBL" id="MBN9644939.1"/>
    </source>
</evidence>
<comment type="similarity">
    <text evidence="1">Belongs to the ROK (NagC/XylR) family.</text>
</comment>
<dbReference type="AlphaFoldDB" id="A0A939E1X7"/>
<protein>
    <submittedName>
        <fullName evidence="2">ROK family protein</fullName>
    </submittedName>
</protein>
<name>A0A939E1X7_9CORY</name>
<gene>
    <name evidence="2" type="ORF">JZY06_10000</name>
</gene>
<dbReference type="InterPro" id="IPR000600">
    <property type="entry name" value="ROK"/>
</dbReference>
<evidence type="ECO:0000313" key="3">
    <source>
        <dbReference type="Proteomes" id="UP000664332"/>
    </source>
</evidence>
<dbReference type="Gene3D" id="3.30.420.40">
    <property type="match status" value="2"/>
</dbReference>
<dbReference type="Pfam" id="PF00480">
    <property type="entry name" value="ROK"/>
    <property type="match status" value="1"/>
</dbReference>
<sequence length="333" mass="33695">MSPTSSTTPRAAVAVDVGGTAIKTAVVTLDGQVAHRAQRPTPQNDPQAVIDQIAASIEELTGLVEAGQISGVAPGELTDTVGVCVPGIVDEDNGIGVWSVNLGWENLPVAQKVRELTGRPVVVGHDVKSGAIGEYTWGELGADGVKDGFYIAVGTGIYLVTLLNGTPLGPHPWTGEVGQLPIPDPDNPGGMTIAEQVCSAAGMANRMHRADPVACPAGSGAKEVFDLAAAGNATAARIIDEGLDVLASAIGNAVALVGPLPFVIGGGLCLAGDAFFGPLKDKVKVLTANGPGQPALLPACCGNLSQALGCAARAFRADGVQPLPPLRDHRPGR</sequence>
<comment type="caution">
    <text evidence="2">The sequence shown here is derived from an EMBL/GenBank/DDBJ whole genome shotgun (WGS) entry which is preliminary data.</text>
</comment>
<dbReference type="Proteomes" id="UP000664332">
    <property type="component" value="Unassembled WGS sequence"/>
</dbReference>
<dbReference type="EMBL" id="JAFLEQ010000016">
    <property type="protein sequence ID" value="MBN9644939.1"/>
    <property type="molecule type" value="Genomic_DNA"/>
</dbReference>
<reference evidence="2" key="1">
    <citation type="submission" date="2021-03" db="EMBL/GenBank/DDBJ databases">
        <authorList>
            <person name="Sun Q."/>
        </authorList>
    </citation>
    <scope>NUCLEOTIDE SEQUENCE</scope>
    <source>
        <strain evidence="2">CCM 8862</strain>
    </source>
</reference>
<dbReference type="CDD" id="cd23763">
    <property type="entry name" value="ASKHA_ATPase_ROK"/>
    <property type="match status" value="1"/>
</dbReference>
<dbReference type="SUPFAM" id="SSF53067">
    <property type="entry name" value="Actin-like ATPase domain"/>
    <property type="match status" value="1"/>
</dbReference>